<dbReference type="InterPro" id="IPR036259">
    <property type="entry name" value="MFS_trans_sf"/>
</dbReference>
<feature type="transmembrane region" description="Helical" evidence="7">
    <location>
        <begin position="135"/>
        <end position="158"/>
    </location>
</feature>
<keyword evidence="5 7" id="KW-1133">Transmembrane helix</keyword>
<dbReference type="GO" id="GO:0022857">
    <property type="term" value="F:transmembrane transporter activity"/>
    <property type="evidence" value="ECO:0007669"/>
    <property type="project" value="InterPro"/>
</dbReference>
<evidence type="ECO:0000313" key="9">
    <source>
        <dbReference type="Proteomes" id="UP000196759"/>
    </source>
</evidence>
<dbReference type="InterPro" id="IPR011701">
    <property type="entry name" value="MFS"/>
</dbReference>
<proteinExistence type="predicted"/>
<keyword evidence="4 7" id="KW-0812">Transmembrane</keyword>
<evidence type="ECO:0000256" key="6">
    <source>
        <dbReference type="ARBA" id="ARBA00023136"/>
    </source>
</evidence>
<feature type="transmembrane region" description="Helical" evidence="7">
    <location>
        <begin position="294"/>
        <end position="312"/>
    </location>
</feature>
<keyword evidence="6 7" id="KW-0472">Membrane</keyword>
<feature type="transmembrane region" description="Helical" evidence="7">
    <location>
        <begin position="12"/>
        <end position="35"/>
    </location>
</feature>
<evidence type="ECO:0000256" key="7">
    <source>
        <dbReference type="SAM" id="Phobius"/>
    </source>
</evidence>
<keyword evidence="3" id="KW-1003">Cell membrane</keyword>
<dbReference type="Pfam" id="PF07690">
    <property type="entry name" value="MFS_1"/>
    <property type="match status" value="1"/>
</dbReference>
<feature type="transmembrane region" description="Helical" evidence="7">
    <location>
        <begin position="205"/>
        <end position="227"/>
    </location>
</feature>
<feature type="transmembrane region" description="Helical" evidence="7">
    <location>
        <begin position="74"/>
        <end position="95"/>
    </location>
</feature>
<sequence>MEMISQKNKIFFLFHIFAIGLTDSLLFIGIGKLLIDKLNLLIGASLLFALNEFSKILFQLIFSTIDKKFSIKKSIIISELLQSIFLFFIIIFKFYSLTALIVILIILNFLENFFIISEFNLILKISQKEDRKKYNSYISTINQISGVLGFVIGGYIIFNSQYNLVFIISSILFFISTIFISLIKIEDIKLSIDTSWKKLVKKDNYYILIFTILIATNTVILSVNSILGFKLALNTRQIILYQIANAIGSSLATLIIKYKSNLINKNENNSIVFGLILQGILFYLFNFVNEDKRIFLFISISMINFINLSIYNTKLQDYAETKFGSKIYSLRQLSKSLFNFFGISALTYFTIQLKIDYQNILAIFCFLTVIVNILLIKNNITTYIVESNK</sequence>
<dbReference type="Gene3D" id="1.20.1250.20">
    <property type="entry name" value="MFS general substrate transporter like domains"/>
    <property type="match status" value="1"/>
</dbReference>
<dbReference type="RefSeq" id="WP_088337140.1">
    <property type="nucleotide sequence ID" value="NZ_CP021934.1"/>
</dbReference>
<accession>A0A1Z3CJ63</accession>
<dbReference type="SUPFAM" id="SSF103473">
    <property type="entry name" value="MFS general substrate transporter"/>
    <property type="match status" value="1"/>
</dbReference>
<feature type="transmembrane region" description="Helical" evidence="7">
    <location>
        <begin position="101"/>
        <end position="123"/>
    </location>
</feature>
<dbReference type="EMBL" id="CP021934">
    <property type="protein sequence ID" value="ASC02786.1"/>
    <property type="molecule type" value="Genomic_DNA"/>
</dbReference>
<dbReference type="PANTHER" id="PTHR43266:SF2">
    <property type="entry name" value="MAJOR FACILITATOR SUPERFAMILY (MFS) PROFILE DOMAIN-CONTAINING PROTEIN"/>
    <property type="match status" value="1"/>
</dbReference>
<dbReference type="Proteomes" id="UP000196759">
    <property type="component" value="Chromosome"/>
</dbReference>
<protein>
    <submittedName>
        <fullName evidence="8">Transporter</fullName>
    </submittedName>
</protein>
<reference evidence="8 9" key="1">
    <citation type="submission" date="2017-06" db="EMBL/GenBank/DDBJ databases">
        <title>Draft genome sequence of Fusobacterium nucleatum subsp. polymorphum KCOM 1260 (=ChDC F218).</title>
        <authorList>
            <person name="Kook J.-K."/>
            <person name="Park S.-N."/>
            <person name="Lim Y.K."/>
            <person name="Roh H."/>
        </authorList>
    </citation>
    <scope>NUCLEOTIDE SEQUENCE [LARGE SCALE GENOMIC DNA]</scope>
    <source>
        <strain evidence="9">KCOM 1260 (ChDC F218)</strain>
    </source>
</reference>
<keyword evidence="2" id="KW-0813">Transport</keyword>
<evidence type="ECO:0000256" key="2">
    <source>
        <dbReference type="ARBA" id="ARBA00022448"/>
    </source>
</evidence>
<evidence type="ECO:0000256" key="1">
    <source>
        <dbReference type="ARBA" id="ARBA00004651"/>
    </source>
</evidence>
<dbReference type="GO" id="GO:0005886">
    <property type="term" value="C:plasma membrane"/>
    <property type="evidence" value="ECO:0007669"/>
    <property type="project" value="UniProtKB-SubCell"/>
</dbReference>
<evidence type="ECO:0000256" key="4">
    <source>
        <dbReference type="ARBA" id="ARBA00022692"/>
    </source>
</evidence>
<name>A0A1Z3CJ63_FUSNP</name>
<keyword evidence="9" id="KW-1185">Reference proteome</keyword>
<feature type="transmembrane region" description="Helical" evidence="7">
    <location>
        <begin position="239"/>
        <end position="258"/>
    </location>
</feature>
<feature type="transmembrane region" description="Helical" evidence="7">
    <location>
        <begin position="41"/>
        <end position="62"/>
    </location>
</feature>
<feature type="transmembrane region" description="Helical" evidence="7">
    <location>
        <begin position="333"/>
        <end position="351"/>
    </location>
</feature>
<evidence type="ECO:0000313" key="8">
    <source>
        <dbReference type="EMBL" id="ASC02786.1"/>
    </source>
</evidence>
<feature type="transmembrane region" description="Helical" evidence="7">
    <location>
        <begin position="357"/>
        <end position="376"/>
    </location>
</feature>
<feature type="transmembrane region" description="Helical" evidence="7">
    <location>
        <begin position="270"/>
        <end position="288"/>
    </location>
</feature>
<dbReference type="AlphaFoldDB" id="A0A1Z3CJ63"/>
<dbReference type="PANTHER" id="PTHR43266">
    <property type="entry name" value="MACROLIDE-EFFLUX PROTEIN"/>
    <property type="match status" value="1"/>
</dbReference>
<organism evidence="8 9">
    <name type="scientific">Fusobacterium nucleatum subsp. polymorphum</name>
    <name type="common">Fusobacterium polymorphum</name>
    <dbReference type="NCBI Taxonomy" id="76857"/>
    <lineage>
        <taxon>Bacteria</taxon>
        <taxon>Fusobacteriati</taxon>
        <taxon>Fusobacteriota</taxon>
        <taxon>Fusobacteriia</taxon>
        <taxon>Fusobacteriales</taxon>
        <taxon>Fusobacteriaceae</taxon>
        <taxon>Fusobacterium</taxon>
    </lineage>
</organism>
<gene>
    <name evidence="8" type="ORF">CBG50_05345</name>
</gene>
<comment type="subcellular location">
    <subcellularLocation>
        <location evidence="1">Cell membrane</location>
        <topology evidence="1">Multi-pass membrane protein</topology>
    </subcellularLocation>
</comment>
<evidence type="ECO:0000256" key="5">
    <source>
        <dbReference type="ARBA" id="ARBA00022989"/>
    </source>
</evidence>
<evidence type="ECO:0000256" key="3">
    <source>
        <dbReference type="ARBA" id="ARBA00022475"/>
    </source>
</evidence>
<feature type="transmembrane region" description="Helical" evidence="7">
    <location>
        <begin position="164"/>
        <end position="185"/>
    </location>
</feature>